<evidence type="ECO:0000313" key="1">
    <source>
        <dbReference type="EMBL" id="MFB9096410.1"/>
    </source>
</evidence>
<dbReference type="RefSeq" id="WP_236455525.1">
    <property type="nucleotide sequence ID" value="NZ_CBCSGE010000002.1"/>
</dbReference>
<keyword evidence="2" id="KW-1185">Reference proteome</keyword>
<proteinExistence type="predicted"/>
<dbReference type="EMBL" id="JBHMEY010000018">
    <property type="protein sequence ID" value="MFB9096410.1"/>
    <property type="molecule type" value="Genomic_DNA"/>
</dbReference>
<sequence>MNSTLSIFGLVLLLLLSPCKVRNFIQAELGIPQTNVLNKSQSTISQSNCQTFEFSETIQTITKPTFQQSDFLISEASHFDFTSYLLRNSFNLNTSRNLLVFDVPFYILYQNLKVYS</sequence>
<accession>A0ABV5GM09</accession>
<evidence type="ECO:0008006" key="3">
    <source>
        <dbReference type="Google" id="ProtNLM"/>
    </source>
</evidence>
<reference evidence="1 2" key="1">
    <citation type="submission" date="2024-09" db="EMBL/GenBank/DDBJ databases">
        <authorList>
            <person name="Sun Q."/>
            <person name="Mori K."/>
        </authorList>
    </citation>
    <scope>NUCLEOTIDE SEQUENCE [LARGE SCALE GENOMIC DNA]</scope>
    <source>
        <strain evidence="1 2">CECT 7955</strain>
    </source>
</reference>
<protein>
    <recommendedName>
        <fullName evidence="3">Lipoprotein</fullName>
    </recommendedName>
</protein>
<comment type="caution">
    <text evidence="1">The sequence shown here is derived from an EMBL/GenBank/DDBJ whole genome shotgun (WGS) entry which is preliminary data.</text>
</comment>
<gene>
    <name evidence="1" type="ORF">ACFFVF_07795</name>
</gene>
<name>A0ABV5GM09_9FLAO</name>
<evidence type="ECO:0000313" key="2">
    <source>
        <dbReference type="Proteomes" id="UP001589607"/>
    </source>
</evidence>
<dbReference type="Proteomes" id="UP001589607">
    <property type="component" value="Unassembled WGS sequence"/>
</dbReference>
<organism evidence="1 2">
    <name type="scientific">Flavobacterium jumunjinense</name>
    <dbReference type="NCBI Taxonomy" id="998845"/>
    <lineage>
        <taxon>Bacteria</taxon>
        <taxon>Pseudomonadati</taxon>
        <taxon>Bacteroidota</taxon>
        <taxon>Flavobacteriia</taxon>
        <taxon>Flavobacteriales</taxon>
        <taxon>Flavobacteriaceae</taxon>
        <taxon>Flavobacterium</taxon>
    </lineage>
</organism>